<keyword evidence="12" id="KW-0966">Cell projection</keyword>
<keyword evidence="6 7" id="KW-0975">Bacterial flagellum</keyword>
<dbReference type="EMBL" id="CP001654">
    <property type="protein sequence ID" value="ACS85334.1"/>
    <property type="molecule type" value="Genomic_DNA"/>
</dbReference>
<dbReference type="Proteomes" id="UP000002734">
    <property type="component" value="Chromosome"/>
</dbReference>
<keyword evidence="5 7" id="KW-0964">Secreted</keyword>
<dbReference type="GO" id="GO:0009424">
    <property type="term" value="C:bacterial-type flagellum hook"/>
    <property type="evidence" value="ECO:0007669"/>
    <property type="project" value="UniProtKB-UniRule"/>
</dbReference>
<dbReference type="InterPro" id="IPR001444">
    <property type="entry name" value="Flag_bb_rod_N"/>
</dbReference>
<dbReference type="Pfam" id="PF06429">
    <property type="entry name" value="Flg_bbr_C"/>
    <property type="match status" value="1"/>
</dbReference>
<evidence type="ECO:0000313" key="12">
    <source>
        <dbReference type="EMBL" id="ACS85334.1"/>
    </source>
</evidence>
<dbReference type="PROSITE" id="PS00588">
    <property type="entry name" value="FLAGELLA_BB_ROD"/>
    <property type="match status" value="1"/>
</dbReference>
<feature type="domain" description="Flagellar hook-associated protein 1 D2-like" evidence="10">
    <location>
        <begin position="334"/>
        <end position="416"/>
    </location>
</feature>
<dbReference type="InterPro" id="IPR049119">
    <property type="entry name" value="FlgK_D2-like"/>
</dbReference>
<keyword evidence="13" id="KW-1185">Reference proteome</keyword>
<comment type="similarity">
    <text evidence="3 7">Belongs to the flagella basal body rod proteins family.</text>
</comment>
<dbReference type="PRINTS" id="PR01005">
    <property type="entry name" value="FLGHOOKAP1"/>
</dbReference>
<feature type="domain" description="Flagellar basal body rod protein N-terminal" evidence="8">
    <location>
        <begin position="8"/>
        <end position="35"/>
    </location>
</feature>
<evidence type="ECO:0000256" key="3">
    <source>
        <dbReference type="ARBA" id="ARBA00009677"/>
    </source>
</evidence>
<proteinExistence type="inferred from homology"/>
<dbReference type="KEGG" id="dda:Dd703_1534"/>
<dbReference type="PANTHER" id="PTHR30033">
    <property type="entry name" value="FLAGELLAR HOOK-ASSOCIATED PROTEIN 1"/>
    <property type="match status" value="1"/>
</dbReference>
<dbReference type="SUPFAM" id="SSF64518">
    <property type="entry name" value="Phase 1 flagellin"/>
    <property type="match status" value="1"/>
</dbReference>
<dbReference type="NCBIfam" id="TIGR02492">
    <property type="entry name" value="flgK_ends"/>
    <property type="match status" value="1"/>
</dbReference>
<accession>C6C369</accession>
<dbReference type="InterPro" id="IPR002371">
    <property type="entry name" value="FlgK"/>
</dbReference>
<keyword evidence="12" id="KW-0282">Flagellum</keyword>
<evidence type="ECO:0000259" key="8">
    <source>
        <dbReference type="Pfam" id="PF00460"/>
    </source>
</evidence>
<dbReference type="GO" id="GO:0005198">
    <property type="term" value="F:structural molecule activity"/>
    <property type="evidence" value="ECO:0007669"/>
    <property type="project" value="UniProtKB-UniRule"/>
</dbReference>
<gene>
    <name evidence="7" type="primary">flgK</name>
    <name evidence="12" type="ordered locus">Dd703_1534</name>
</gene>
<evidence type="ECO:0000256" key="6">
    <source>
        <dbReference type="ARBA" id="ARBA00023143"/>
    </source>
</evidence>
<dbReference type="eggNOG" id="COG1256">
    <property type="taxonomic scope" value="Bacteria"/>
</dbReference>
<comment type="subcellular location">
    <subcellularLocation>
        <location evidence="1 7">Bacterial flagellum</location>
    </subcellularLocation>
    <subcellularLocation>
        <location evidence="2 7">Secreted</location>
    </subcellularLocation>
</comment>
<evidence type="ECO:0000259" key="10">
    <source>
        <dbReference type="Pfam" id="PF21158"/>
    </source>
</evidence>
<dbReference type="InterPro" id="IPR053927">
    <property type="entry name" value="FlgK_helical"/>
</dbReference>
<dbReference type="GO" id="GO:0044780">
    <property type="term" value="P:bacterial-type flagellum assembly"/>
    <property type="evidence" value="ECO:0007669"/>
    <property type="project" value="InterPro"/>
</dbReference>
<dbReference type="AlphaFoldDB" id="C6C369"/>
<evidence type="ECO:0000256" key="4">
    <source>
        <dbReference type="ARBA" id="ARBA00016244"/>
    </source>
</evidence>
<feature type="domain" description="Flagellar basal-body/hook protein C-terminal" evidence="9">
    <location>
        <begin position="509"/>
        <end position="547"/>
    </location>
</feature>
<dbReference type="Pfam" id="PF22638">
    <property type="entry name" value="FlgK_D1"/>
    <property type="match status" value="1"/>
</dbReference>
<reference evidence="12" key="1">
    <citation type="submission" date="2009-06" db="EMBL/GenBank/DDBJ databases">
        <title>Complete sequence of Dickeya dadantii Ech703.</title>
        <authorList>
            <consortium name="US DOE Joint Genome Institute"/>
            <person name="Lucas S."/>
            <person name="Copeland A."/>
            <person name="Lapidus A."/>
            <person name="Glavina del Rio T."/>
            <person name="Dalin E."/>
            <person name="Tice H."/>
            <person name="Bruce D."/>
            <person name="Goodwin L."/>
            <person name="Pitluck S."/>
            <person name="Chertkov O."/>
            <person name="Brettin T."/>
            <person name="Detter J.C."/>
            <person name="Han C."/>
            <person name="Larimer F."/>
            <person name="Land M."/>
            <person name="Hauser L."/>
            <person name="Kyrpides N."/>
            <person name="Mikhailova N."/>
            <person name="Balakrishnan V."/>
            <person name="Glasner J."/>
            <person name="Perna N.T."/>
        </authorList>
    </citation>
    <scope>NUCLEOTIDE SEQUENCE [LARGE SCALE GENOMIC DNA]</scope>
    <source>
        <strain evidence="12">Ech703</strain>
    </source>
</reference>
<keyword evidence="12" id="KW-0969">Cilium</keyword>
<dbReference type="GO" id="GO:0005576">
    <property type="term" value="C:extracellular region"/>
    <property type="evidence" value="ECO:0007669"/>
    <property type="project" value="UniProtKB-SubCell"/>
</dbReference>
<evidence type="ECO:0000259" key="11">
    <source>
        <dbReference type="Pfam" id="PF22638"/>
    </source>
</evidence>
<organism evidence="12 13">
    <name type="scientific">Musicola paradisiaca (strain Ech703)</name>
    <name type="common">Dickeya paradisiaca</name>
    <name type="synonym">Dickeya dadantii</name>
    <dbReference type="NCBI Taxonomy" id="579405"/>
    <lineage>
        <taxon>Bacteria</taxon>
        <taxon>Pseudomonadati</taxon>
        <taxon>Pseudomonadota</taxon>
        <taxon>Gammaproteobacteria</taxon>
        <taxon>Enterobacterales</taxon>
        <taxon>Pectobacteriaceae</taxon>
        <taxon>Musicola</taxon>
    </lineage>
</organism>
<feature type="domain" description="Flagellar hook-associated protein FlgK helical" evidence="11">
    <location>
        <begin position="94"/>
        <end position="326"/>
    </location>
</feature>
<dbReference type="HOGENOM" id="CLU_012762_0_1_6"/>
<evidence type="ECO:0000259" key="9">
    <source>
        <dbReference type="Pfam" id="PF06429"/>
    </source>
</evidence>
<name>C6C369_MUSP7</name>
<dbReference type="STRING" id="579405.Dd703_1534"/>
<evidence type="ECO:0000256" key="2">
    <source>
        <dbReference type="ARBA" id="ARBA00004613"/>
    </source>
</evidence>
<dbReference type="Pfam" id="PF00460">
    <property type="entry name" value="Flg_bb_rod"/>
    <property type="match status" value="1"/>
</dbReference>
<sequence>MSSSLISIASSGLKAAQVALSTTSNNISNSSTDGYNRQSVSLAQTSGTTKTYGTVGNGVSVVSVDRAYDSLVVSQLRSASSTYQATSAYYEQVSQIDDLLSDSDSSISTLMSSFFTALESLSENASDTSARQTVISSAESMVNQFVSTDQYLRDMDSAINSSISSSADQINSYTQQIATLNKQISQLGTSGSAANQLLDQRDQLISELNDIVGVDVTTQDSMVSVSLKNGLTLVQGDTSYSMKAVTSSSDSSRTVLAYDTGVGDPIELDEDDLQSGSVYGLLNFRSSALDSARDQLNLIALTLADSFNTQHKAGIDLNGDAGTDFFSFSSPTVVSNSNNSGSATLTASYTDTSSVQASDYVLSYKSGSWSVTKSSDGSSVSYTTGSDSSGNTTLSFDGVEITVSGSASSGDKFTLNTVSDVISDLSVAISDPALLAAGQDDSSTGESDNRNASALLDLQNSKLINGNTTLNSAYAALVSDIGVKTSGAETKSETQSTIVDQLTEKQQSVSGVNLDEEYVDLQRYQQYYTANAKILSTANTIFDSLLSAISG</sequence>
<dbReference type="Pfam" id="PF21158">
    <property type="entry name" value="flgK_1st_1"/>
    <property type="match status" value="1"/>
</dbReference>
<protein>
    <recommendedName>
        <fullName evidence="4 7">Flagellar hook-associated protein 1</fullName>
        <shortName evidence="7">HAP1</shortName>
    </recommendedName>
</protein>
<evidence type="ECO:0000256" key="5">
    <source>
        <dbReference type="ARBA" id="ARBA00022525"/>
    </source>
</evidence>
<evidence type="ECO:0000256" key="7">
    <source>
        <dbReference type="RuleBase" id="RU362065"/>
    </source>
</evidence>
<evidence type="ECO:0000256" key="1">
    <source>
        <dbReference type="ARBA" id="ARBA00004365"/>
    </source>
</evidence>
<dbReference type="InterPro" id="IPR010930">
    <property type="entry name" value="Flg_bb/hook_C_dom"/>
</dbReference>
<evidence type="ECO:0000313" key="13">
    <source>
        <dbReference type="Proteomes" id="UP000002734"/>
    </source>
</evidence>
<dbReference type="PANTHER" id="PTHR30033:SF1">
    <property type="entry name" value="FLAGELLAR HOOK-ASSOCIATED PROTEIN 1"/>
    <property type="match status" value="1"/>
</dbReference>
<dbReference type="RefSeq" id="WP_012765151.1">
    <property type="nucleotide sequence ID" value="NC_012880.1"/>
</dbReference>
<dbReference type="InterPro" id="IPR019776">
    <property type="entry name" value="Flagellar_basal_body_rod_CS"/>
</dbReference>